<dbReference type="RefSeq" id="XP_018735138.1">
    <property type="nucleotide sequence ID" value="XM_018882895.1"/>
</dbReference>
<dbReference type="PANTHER" id="PTHR37842:SF2">
    <property type="entry name" value="GYLCOSYL HYDROLASE 115 C-TERMINAL DOMAIN-CONTAINING PROTEIN"/>
    <property type="match status" value="1"/>
</dbReference>
<reference evidence="3 4" key="1">
    <citation type="submission" date="2016-02" db="EMBL/GenBank/DDBJ databases">
        <title>Complete genome sequence and transcriptome regulation of the pentose utilising yeast Sugiyamaella lignohabitans.</title>
        <authorList>
            <person name="Bellasio M."/>
            <person name="Peymann A."/>
            <person name="Valli M."/>
            <person name="Sipitzky M."/>
            <person name="Graf A."/>
            <person name="Sauer M."/>
            <person name="Marx H."/>
            <person name="Mattanovich D."/>
        </authorList>
    </citation>
    <scope>NUCLEOTIDE SEQUENCE [LARGE SCALE GENOMIC DNA]</scope>
    <source>
        <strain evidence="3 4">CBS 10342</strain>
    </source>
</reference>
<proteinExistence type="predicted"/>
<dbReference type="InterPro" id="IPR041437">
    <property type="entry name" value="GH115_C"/>
</dbReference>
<sequence>MCRMRGFDDFEMDLDREDAIKVVQSAVKAQREILKDANPEKSLNEIPQMWCIYKEVMGYYEGGMPVPDDVTLLWSDDNWGNIRRLPLPHELEREGGAGLYYHFDYVGDPRDYKWLNTVSLQRTYEQLHLAYQRQADKVWILNVGDLKPLELPINYYFDLAYDINRWSYDNIDEWTLLWAEREFGKTESEEIAYLADTFSKYAAWRKFELVDVDTFSILNYNEAEIALAKWAKLEERAEKVNARLPESKRAAFFQMILHPIKAGHVVYQIYINAAKNYLYVEQKRSSSNRMAFSVFDLLKADKQLTDDYHDLLDGKWNHMMDQTHLGYNYWQQPMRDALPPVRLVQDQMDALAGTVGIGIEGSYATVPGDDRYHELGGKALTTLPMDPYGPSTRYVDIFSRERKCSKWELKSEVDYVTITPSSGTVCGTDSADSRAHIHVDWTRAPAGSSQVKVAFSFVPSDKTPRSFGGTHEGHMGLYVPLNNTKIPTDYKDGFIESDRHVSIEAEHYSKNTSSDEAHYVTIPNFGHTLSGVTLYPVLAGLQHAPSSPYLEYDIYTFSPTTLANITVYTAPSLNFNGEGRPLKYAIAVDDETPKIVQVVPSSEYGQLPEGWEEAVSNNYWTPSSSHLISPGAHKIKVWAVEPGVVFQKLVVDLGGVRDSYFGPPESRRAGQKKEEEEQDILVPVRLRIPNREGQGIPERDGARHGNNQDETTSDSTTTPNLGEKKGTPKSHGIFQTLRGSLRLDQKIFKGATLV</sequence>
<accession>A0A167D9Y8</accession>
<evidence type="ECO:0000256" key="1">
    <source>
        <dbReference type="SAM" id="MobiDB-lite"/>
    </source>
</evidence>
<feature type="region of interest" description="Disordered" evidence="1">
    <location>
        <begin position="660"/>
        <end position="733"/>
    </location>
</feature>
<dbReference type="Gene3D" id="3.20.20.520">
    <property type="entry name" value="Glycosyl hydrolase family 115"/>
    <property type="match status" value="1"/>
</dbReference>
<dbReference type="Proteomes" id="UP000189580">
    <property type="component" value="Chromosome a"/>
</dbReference>
<dbReference type="GeneID" id="30038009"/>
<feature type="domain" description="Gylcosyl hydrolase 115 C-terminal" evidence="2">
    <location>
        <begin position="493"/>
        <end position="665"/>
    </location>
</feature>
<keyword evidence="4" id="KW-1185">Reference proteome</keyword>
<evidence type="ECO:0000313" key="4">
    <source>
        <dbReference type="Proteomes" id="UP000189580"/>
    </source>
</evidence>
<name>A0A167D9Y8_9ASCO</name>
<dbReference type="InterPro" id="IPR042301">
    <property type="entry name" value="GH115_sf"/>
</dbReference>
<dbReference type="Gene3D" id="2.60.120.1620">
    <property type="match status" value="1"/>
</dbReference>
<evidence type="ECO:0000259" key="2">
    <source>
        <dbReference type="Pfam" id="PF17829"/>
    </source>
</evidence>
<dbReference type="Pfam" id="PF15979">
    <property type="entry name" value="Glyco_hydro_115"/>
    <property type="match status" value="1"/>
</dbReference>
<feature type="compositionally biased region" description="Basic and acidic residues" evidence="1">
    <location>
        <begin position="697"/>
        <end position="707"/>
    </location>
</feature>
<protein>
    <recommendedName>
        <fullName evidence="2">Gylcosyl hydrolase 115 C-terminal domain-containing protein</fullName>
    </recommendedName>
</protein>
<dbReference type="InterPro" id="IPR031924">
    <property type="entry name" value="GH115"/>
</dbReference>
<gene>
    <name evidence="3" type="ORF">AWJ20_923</name>
</gene>
<dbReference type="KEGG" id="slb:AWJ20_923"/>
<organism evidence="3 4">
    <name type="scientific">Sugiyamaella lignohabitans</name>
    <dbReference type="NCBI Taxonomy" id="796027"/>
    <lineage>
        <taxon>Eukaryota</taxon>
        <taxon>Fungi</taxon>
        <taxon>Dikarya</taxon>
        <taxon>Ascomycota</taxon>
        <taxon>Saccharomycotina</taxon>
        <taxon>Dipodascomycetes</taxon>
        <taxon>Dipodascales</taxon>
        <taxon>Trichomonascaceae</taxon>
        <taxon>Sugiyamaella</taxon>
    </lineage>
</organism>
<evidence type="ECO:0000313" key="3">
    <source>
        <dbReference type="EMBL" id="ANB12661.1"/>
    </source>
</evidence>
<dbReference type="AlphaFoldDB" id="A0A167D9Y8"/>
<dbReference type="EMBL" id="CP014501">
    <property type="protein sequence ID" value="ANB12661.1"/>
    <property type="molecule type" value="Genomic_DNA"/>
</dbReference>
<dbReference type="OrthoDB" id="4849794at2759"/>
<feature type="compositionally biased region" description="Basic and acidic residues" evidence="1">
    <location>
        <begin position="665"/>
        <end position="675"/>
    </location>
</feature>
<dbReference type="Gene3D" id="1.20.58.2150">
    <property type="match status" value="1"/>
</dbReference>
<dbReference type="PANTHER" id="PTHR37842">
    <property type="match status" value="1"/>
</dbReference>
<dbReference type="Pfam" id="PF17829">
    <property type="entry name" value="GH115_C"/>
    <property type="match status" value="1"/>
</dbReference>
<feature type="compositionally biased region" description="Polar residues" evidence="1">
    <location>
        <begin position="708"/>
        <end position="720"/>
    </location>
</feature>